<feature type="region of interest" description="Disordered" evidence="1">
    <location>
        <begin position="1"/>
        <end position="37"/>
    </location>
</feature>
<dbReference type="AlphaFoldDB" id="A0AAD4CV75"/>
<dbReference type="PANTHER" id="PTHR47431:SF5">
    <property type="entry name" value="ZN(II)2CYS6 TRANSCRIPTION FACTOR (EUROFUNG)"/>
    <property type="match status" value="1"/>
</dbReference>
<organism evidence="2 3">
    <name type="scientific">Aspergillus nanangensis</name>
    <dbReference type="NCBI Taxonomy" id="2582783"/>
    <lineage>
        <taxon>Eukaryota</taxon>
        <taxon>Fungi</taxon>
        <taxon>Dikarya</taxon>
        <taxon>Ascomycota</taxon>
        <taxon>Pezizomycotina</taxon>
        <taxon>Eurotiomycetes</taxon>
        <taxon>Eurotiomycetidae</taxon>
        <taxon>Eurotiales</taxon>
        <taxon>Aspergillaceae</taxon>
        <taxon>Aspergillus</taxon>
        <taxon>Aspergillus subgen. Circumdati</taxon>
    </lineage>
</organism>
<reference evidence="2" key="2">
    <citation type="submission" date="2020-02" db="EMBL/GenBank/DDBJ databases">
        <authorList>
            <person name="Gilchrist C.L.M."/>
            <person name="Chooi Y.-H."/>
        </authorList>
    </citation>
    <scope>NUCLEOTIDE SEQUENCE</scope>
    <source>
        <strain evidence="2">MST-FP2251</strain>
    </source>
</reference>
<comment type="caution">
    <text evidence="2">The sequence shown here is derived from an EMBL/GenBank/DDBJ whole genome shotgun (WGS) entry which is preliminary data.</text>
</comment>
<dbReference type="EMBL" id="VCAU01000008">
    <property type="protein sequence ID" value="KAF9893326.1"/>
    <property type="molecule type" value="Genomic_DNA"/>
</dbReference>
<evidence type="ECO:0000313" key="3">
    <source>
        <dbReference type="Proteomes" id="UP001194746"/>
    </source>
</evidence>
<keyword evidence="3" id="KW-1185">Reference proteome</keyword>
<evidence type="ECO:0000256" key="1">
    <source>
        <dbReference type="SAM" id="MobiDB-lite"/>
    </source>
</evidence>
<protein>
    <recommendedName>
        <fullName evidence="4">Transcription factor domain-containing protein</fullName>
    </recommendedName>
</protein>
<sequence>MSPPTQPVKLASGPPKSDAMDRNRVLGRRGGARRGPTAAEELARRKAQQLANNINQDINCDDNDCHSPRNAPGPFTLSSPSTIEIGPQLSSLTPEDCTVGLLSPLSGITGRPELLGAVESPSWSIRAYGCHEDLINAYYTFIHPYFPLLPPPAAPQREDQFINLRVCSSYADASVLPYWPTSSVGLALAAILVLIPLPEDVNAISNGAFMLRRAYSGLYVRSALESLEDALGQSLHSDMAKDLPSSLHPGIPQQIEPILTLGLLSMYECCQGGNVAKMRVRANQALTIAMDISLHVENRHATEFLDAYRRCWWMTVFLVYQSSTMSASPPIVTFDDLRITTPYPEFRGCREPWPLLVNGQTVLFRSCCIARQLLVDNNSDSQLPRSFGDDLRGLDSYIMDLAAEADRFRCVTNYQGAEADASRNLWAISNAIIHTSRLMLHGVRAFMDHPIFQRNHCDFLATHLFQSPRPVVQNTRLSTGRIAEISGLFPFTEQESVRICLHSSLVVSRIFRRLPSPNPMYSDAVEVGNVGLWASQRALGSPRSIPYMACCQIQSFYVLAMILWSIRAAVCSGTLDSCYHLFDRESPNTKVQDAERLVEELTLGMKALETSIRADMVFEGVRILVEEVEKLYETTDVC</sequence>
<accession>A0AAD4CV75</accession>
<gene>
    <name evidence="2" type="ORF">FE257_011758</name>
</gene>
<evidence type="ECO:0008006" key="4">
    <source>
        <dbReference type="Google" id="ProtNLM"/>
    </source>
</evidence>
<dbReference type="PANTHER" id="PTHR47431">
    <property type="entry name" value="ZN(II)2CYS6 TRANSCRIPTION FACTOR (EUROFUNG)-RELATED"/>
    <property type="match status" value="1"/>
</dbReference>
<dbReference type="Proteomes" id="UP001194746">
    <property type="component" value="Unassembled WGS sequence"/>
</dbReference>
<name>A0AAD4CV75_ASPNN</name>
<evidence type="ECO:0000313" key="2">
    <source>
        <dbReference type="EMBL" id="KAF9893326.1"/>
    </source>
</evidence>
<proteinExistence type="predicted"/>
<dbReference type="CDD" id="cd12148">
    <property type="entry name" value="fungal_TF_MHR"/>
    <property type="match status" value="1"/>
</dbReference>
<reference evidence="2" key="1">
    <citation type="journal article" date="2019" name="Beilstein J. Org. Chem.">
        <title>Nanangenines: drimane sesquiterpenoids as the dominant metabolite cohort of a novel Australian fungus, Aspergillus nanangensis.</title>
        <authorList>
            <person name="Lacey H.J."/>
            <person name="Gilchrist C.L.M."/>
            <person name="Crombie A."/>
            <person name="Kalaitzis J.A."/>
            <person name="Vuong D."/>
            <person name="Rutledge P.J."/>
            <person name="Turner P."/>
            <person name="Pitt J.I."/>
            <person name="Lacey E."/>
            <person name="Chooi Y.H."/>
            <person name="Piggott A.M."/>
        </authorList>
    </citation>
    <scope>NUCLEOTIDE SEQUENCE</scope>
    <source>
        <strain evidence="2">MST-FP2251</strain>
    </source>
</reference>